<organism evidence="1 2">
    <name type="scientific">Arsenicitalea aurantiaca</name>
    <dbReference type="NCBI Taxonomy" id="1783274"/>
    <lineage>
        <taxon>Bacteria</taxon>
        <taxon>Pseudomonadati</taxon>
        <taxon>Pseudomonadota</taxon>
        <taxon>Alphaproteobacteria</taxon>
        <taxon>Hyphomicrobiales</taxon>
        <taxon>Devosiaceae</taxon>
        <taxon>Arsenicitalea</taxon>
    </lineage>
</organism>
<name>A0A433XAH7_9HYPH</name>
<protein>
    <submittedName>
        <fullName evidence="1">Uncharacterized protein</fullName>
    </submittedName>
</protein>
<reference evidence="1 2" key="1">
    <citation type="journal article" date="2016" name="Int. J. Syst. Evol. Microbiol.">
        <title>Arsenicitalea aurantiaca gen. nov., sp. nov., a new member of the family Hyphomicrobiaceae, isolated from high-arsenic sediment.</title>
        <authorList>
            <person name="Mu Y."/>
            <person name="Zhou L."/>
            <person name="Zeng X.C."/>
            <person name="Liu L."/>
            <person name="Pan Y."/>
            <person name="Chen X."/>
            <person name="Wang J."/>
            <person name="Li S."/>
            <person name="Li W.J."/>
            <person name="Wang Y."/>
        </authorList>
    </citation>
    <scope>NUCLEOTIDE SEQUENCE [LARGE SCALE GENOMIC DNA]</scope>
    <source>
        <strain evidence="1 2">42-50</strain>
    </source>
</reference>
<gene>
    <name evidence="1" type="ORF">EMQ25_09510</name>
</gene>
<comment type="caution">
    <text evidence="1">The sequence shown here is derived from an EMBL/GenBank/DDBJ whole genome shotgun (WGS) entry which is preliminary data.</text>
</comment>
<evidence type="ECO:0000313" key="1">
    <source>
        <dbReference type="EMBL" id="RUT31101.1"/>
    </source>
</evidence>
<sequence>MKLRLAADIADRIAMASRTRDAFDPHSEADALLSAHPEASVTYEQVLEVLIEETAGLRTPNYETA</sequence>
<keyword evidence="2" id="KW-1185">Reference proteome</keyword>
<dbReference type="EMBL" id="RZNJ01000003">
    <property type="protein sequence ID" value="RUT31101.1"/>
    <property type="molecule type" value="Genomic_DNA"/>
</dbReference>
<proteinExistence type="predicted"/>
<accession>A0A433XAH7</accession>
<dbReference type="Proteomes" id="UP000281547">
    <property type="component" value="Unassembled WGS sequence"/>
</dbReference>
<evidence type="ECO:0000313" key="2">
    <source>
        <dbReference type="Proteomes" id="UP000281547"/>
    </source>
</evidence>
<dbReference type="RefSeq" id="WP_127188347.1">
    <property type="nucleotide sequence ID" value="NZ_RZNJ01000003.1"/>
</dbReference>
<dbReference type="AlphaFoldDB" id="A0A433XAH7"/>